<dbReference type="PROSITE" id="PS51257">
    <property type="entry name" value="PROKAR_LIPOPROTEIN"/>
    <property type="match status" value="1"/>
</dbReference>
<name>A0ABY4BS11_9FLAO</name>
<keyword evidence="2" id="KW-1185">Reference proteome</keyword>
<dbReference type="EMBL" id="CP094532">
    <property type="protein sequence ID" value="UOE40982.1"/>
    <property type="molecule type" value="Genomic_DNA"/>
</dbReference>
<accession>A0ABY4BS11</accession>
<reference evidence="1 2" key="1">
    <citation type="submission" date="2022-03" db="EMBL/GenBank/DDBJ databases">
        <title>Chryseobacterium sp. isolated from particulate matters in swine house.</title>
        <authorList>
            <person name="Won M."/>
            <person name="Kim S.-J."/>
            <person name="Kwon S.-W."/>
        </authorList>
    </citation>
    <scope>NUCLEOTIDE SEQUENCE [LARGE SCALE GENOMIC DNA]</scope>
    <source>
        <strain evidence="1 2">SC2-2</strain>
    </source>
</reference>
<gene>
    <name evidence="1" type="ORF">MTP09_13925</name>
</gene>
<dbReference type="Pfam" id="PF04170">
    <property type="entry name" value="NlpE"/>
    <property type="match status" value="1"/>
</dbReference>
<evidence type="ECO:0000313" key="1">
    <source>
        <dbReference type="EMBL" id="UOE40982.1"/>
    </source>
</evidence>
<protein>
    <submittedName>
        <fullName evidence="1">Copper resistance protein NlpE</fullName>
    </submittedName>
</protein>
<dbReference type="Gene3D" id="2.40.128.640">
    <property type="match status" value="1"/>
</dbReference>
<organism evidence="1 2">
    <name type="scientific">Chryseobacterium suipulveris</name>
    <dbReference type="NCBI Taxonomy" id="2929800"/>
    <lineage>
        <taxon>Bacteria</taxon>
        <taxon>Pseudomonadati</taxon>
        <taxon>Bacteroidota</taxon>
        <taxon>Flavobacteriia</taxon>
        <taxon>Flavobacteriales</taxon>
        <taxon>Weeksellaceae</taxon>
        <taxon>Chryseobacterium group</taxon>
        <taxon>Chryseobacterium</taxon>
    </lineage>
</organism>
<dbReference type="InterPro" id="IPR007298">
    <property type="entry name" value="Cu-R_lipoprotein_NlpE"/>
</dbReference>
<proteinExistence type="predicted"/>
<dbReference type="RefSeq" id="WP_243549184.1">
    <property type="nucleotide sequence ID" value="NZ_CP094532.1"/>
</dbReference>
<sequence>MKKLMLPLLLTGLILGSCQNKNEKTAETTTSETTTEVVPQDSAEVMEVSDGHTTENSVDWNGTYKGTIPCASCPGIESTLTLNTDKTYVLESSYIGEKKQNFVDKGTFEFSKDGSFITLKDDQDPNESKVFLVGENQVFMAEKVGDRSMKEDYKLTKKL</sequence>
<evidence type="ECO:0000313" key="2">
    <source>
        <dbReference type="Proteomes" id="UP000831460"/>
    </source>
</evidence>
<dbReference type="Proteomes" id="UP000831460">
    <property type="component" value="Chromosome"/>
</dbReference>